<gene>
    <name evidence="2" type="primary">ORF_223</name>
    <name evidence="2" type="ORF">S-TIM4_ORF_223</name>
</gene>
<sequence length="60" mass="6632">MTDPKESVSINTRSEGRFANKDFRMAQLLPLGLYSSKPNENTSSSLTSAGITLQENKKNK</sequence>
<name>A0A345AWS6_9CAUD</name>
<feature type="compositionally biased region" description="Polar residues" evidence="1">
    <location>
        <begin position="36"/>
        <end position="54"/>
    </location>
</feature>
<proteinExistence type="predicted"/>
<feature type="region of interest" description="Disordered" evidence="1">
    <location>
        <begin position="34"/>
        <end position="60"/>
    </location>
</feature>
<reference evidence="2 3" key="1">
    <citation type="journal article" date="2011" name="Nature">
        <title>Genomic island variability facilitates Prochlorococcus-virus coexistence.</title>
        <authorList>
            <person name="Avrani S."/>
            <person name="Wurtzel O."/>
            <person name="Sharon I."/>
            <person name="Sorek R."/>
            <person name="Lindell D."/>
        </authorList>
    </citation>
    <scope>NUCLEOTIDE SEQUENCE [LARGE SCALE GENOMIC DNA]</scope>
</reference>
<organism evidence="2 3">
    <name type="scientific">Cyanophage S-TIM4</name>
    <dbReference type="NCBI Taxonomy" id="1048189"/>
    <lineage>
        <taxon>Viruses</taxon>
        <taxon>Duplodnaviria</taxon>
        <taxon>Heunggongvirae</taxon>
        <taxon>Uroviricota</taxon>
        <taxon>Caudoviricetes</taxon>
        <taxon>Pantevenvirales</taxon>
        <taxon>Kyanoviridae</taxon>
        <taxon>Thaumasvirus</taxon>
        <taxon>Thaumasvirus stim4</taxon>
    </lineage>
</organism>
<accession>A0A345AWS6</accession>
<dbReference type="EMBL" id="MH512890">
    <property type="protein sequence ID" value="AXF41359.1"/>
    <property type="molecule type" value="Genomic_DNA"/>
</dbReference>
<dbReference type="GeneID" id="54997338"/>
<dbReference type="RefSeq" id="YP_009806480.1">
    <property type="nucleotide sequence ID" value="NC_048015.1"/>
</dbReference>
<evidence type="ECO:0000313" key="3">
    <source>
        <dbReference type="Proteomes" id="UP000257501"/>
    </source>
</evidence>
<evidence type="ECO:0000313" key="2">
    <source>
        <dbReference type="EMBL" id="AXF41359.1"/>
    </source>
</evidence>
<dbReference type="KEGG" id="vg:54997338"/>
<keyword evidence="3" id="KW-1185">Reference proteome</keyword>
<protein>
    <submittedName>
        <fullName evidence="2">Uncharacterized protein</fullName>
    </submittedName>
</protein>
<dbReference type="Proteomes" id="UP000257501">
    <property type="component" value="Segment"/>
</dbReference>
<evidence type="ECO:0000256" key="1">
    <source>
        <dbReference type="SAM" id="MobiDB-lite"/>
    </source>
</evidence>